<dbReference type="Proteomes" id="UP000215914">
    <property type="component" value="Unassembled WGS sequence"/>
</dbReference>
<keyword evidence="2" id="KW-1185">Reference proteome</keyword>
<organism evidence="1 2">
    <name type="scientific">Helianthus annuus</name>
    <name type="common">Common sunflower</name>
    <dbReference type="NCBI Taxonomy" id="4232"/>
    <lineage>
        <taxon>Eukaryota</taxon>
        <taxon>Viridiplantae</taxon>
        <taxon>Streptophyta</taxon>
        <taxon>Embryophyta</taxon>
        <taxon>Tracheophyta</taxon>
        <taxon>Spermatophyta</taxon>
        <taxon>Magnoliopsida</taxon>
        <taxon>eudicotyledons</taxon>
        <taxon>Gunneridae</taxon>
        <taxon>Pentapetalae</taxon>
        <taxon>asterids</taxon>
        <taxon>campanulids</taxon>
        <taxon>Asterales</taxon>
        <taxon>Asteraceae</taxon>
        <taxon>Asteroideae</taxon>
        <taxon>Heliantheae alliance</taxon>
        <taxon>Heliantheae</taxon>
        <taxon>Helianthus</taxon>
    </lineage>
</organism>
<dbReference type="PANTHER" id="PTHR21717:SF85">
    <property type="entry name" value="HOMEODOMAIN-LIKE, UBIQUITIN-RELATED DOMAIN PROTEIN-RELATED"/>
    <property type="match status" value="1"/>
</dbReference>
<evidence type="ECO:0000313" key="2">
    <source>
        <dbReference type="Proteomes" id="UP000215914"/>
    </source>
</evidence>
<gene>
    <name evidence="1" type="ORF">HanXRQr2_Chr09g0409731</name>
</gene>
<dbReference type="Gene3D" id="1.10.246.220">
    <property type="match status" value="1"/>
</dbReference>
<keyword evidence="1" id="KW-0371">Homeobox</keyword>
<dbReference type="GO" id="GO:0003677">
    <property type="term" value="F:DNA binding"/>
    <property type="evidence" value="ECO:0007669"/>
    <property type="project" value="UniProtKB-KW"/>
</dbReference>
<dbReference type="CDD" id="cd11660">
    <property type="entry name" value="SANT_TRF"/>
    <property type="match status" value="1"/>
</dbReference>
<reference evidence="1" key="1">
    <citation type="journal article" date="2017" name="Nature">
        <title>The sunflower genome provides insights into oil metabolism, flowering and Asterid evolution.</title>
        <authorList>
            <person name="Badouin H."/>
            <person name="Gouzy J."/>
            <person name="Grassa C.J."/>
            <person name="Murat F."/>
            <person name="Staton S.E."/>
            <person name="Cottret L."/>
            <person name="Lelandais-Briere C."/>
            <person name="Owens G.L."/>
            <person name="Carrere S."/>
            <person name="Mayjonade B."/>
            <person name="Legrand L."/>
            <person name="Gill N."/>
            <person name="Kane N.C."/>
            <person name="Bowers J.E."/>
            <person name="Hubner S."/>
            <person name="Bellec A."/>
            <person name="Berard A."/>
            <person name="Berges H."/>
            <person name="Blanchet N."/>
            <person name="Boniface M.C."/>
            <person name="Brunel D."/>
            <person name="Catrice O."/>
            <person name="Chaidir N."/>
            <person name="Claudel C."/>
            <person name="Donnadieu C."/>
            <person name="Faraut T."/>
            <person name="Fievet G."/>
            <person name="Helmstetter N."/>
            <person name="King M."/>
            <person name="Knapp S.J."/>
            <person name="Lai Z."/>
            <person name="Le Paslier M.C."/>
            <person name="Lippi Y."/>
            <person name="Lorenzon L."/>
            <person name="Mandel J.R."/>
            <person name="Marage G."/>
            <person name="Marchand G."/>
            <person name="Marquand E."/>
            <person name="Bret-Mestries E."/>
            <person name="Morien E."/>
            <person name="Nambeesan S."/>
            <person name="Nguyen T."/>
            <person name="Pegot-Espagnet P."/>
            <person name="Pouilly N."/>
            <person name="Raftis F."/>
            <person name="Sallet E."/>
            <person name="Schiex T."/>
            <person name="Thomas J."/>
            <person name="Vandecasteele C."/>
            <person name="Vares D."/>
            <person name="Vear F."/>
            <person name="Vautrin S."/>
            <person name="Crespi M."/>
            <person name="Mangin B."/>
            <person name="Burke J.M."/>
            <person name="Salse J."/>
            <person name="Munos S."/>
            <person name="Vincourt P."/>
            <person name="Rieseberg L.H."/>
            <person name="Langlade N.B."/>
        </authorList>
    </citation>
    <scope>NUCLEOTIDE SEQUENCE</scope>
    <source>
        <tissue evidence="1">Leaves</tissue>
    </source>
</reference>
<dbReference type="InterPro" id="IPR009057">
    <property type="entry name" value="Homeodomain-like_sf"/>
</dbReference>
<dbReference type="InterPro" id="IPR031105">
    <property type="entry name" value="TRP_plant"/>
</dbReference>
<dbReference type="Gramene" id="mRNA:HanXRQr2_Chr09g0409731">
    <property type="protein sequence ID" value="mRNA:HanXRQr2_Chr09g0409731"/>
    <property type="gene ID" value="HanXRQr2_Chr09g0409731"/>
</dbReference>
<sequence>MRKPKGAEVAQRRIRRPFSVFEVEALVKVVEKLGTGRWRDVKLHAFDDAKPWTYVDLKVKQLFLLHFIGSKP</sequence>
<dbReference type="AlphaFoldDB" id="A0A9K3I9G2"/>
<keyword evidence="1" id="KW-0238">DNA-binding</keyword>
<dbReference type="PANTHER" id="PTHR21717">
    <property type="entry name" value="TELOMERIC REPEAT BINDING PROTEIN"/>
    <property type="match status" value="1"/>
</dbReference>
<proteinExistence type="predicted"/>
<accession>A0A9K3I9G2</accession>
<reference evidence="1" key="2">
    <citation type="submission" date="2020-06" db="EMBL/GenBank/DDBJ databases">
        <title>Helianthus annuus Genome sequencing and assembly Release 2.</title>
        <authorList>
            <person name="Gouzy J."/>
            <person name="Langlade N."/>
            <person name="Munos S."/>
        </authorList>
    </citation>
    <scope>NUCLEOTIDE SEQUENCE</scope>
    <source>
        <tissue evidence="1">Leaves</tissue>
    </source>
</reference>
<name>A0A9K3I9G2_HELAN</name>
<protein>
    <submittedName>
        <fullName evidence="1">Homeobox-like domain superfamily protein</fullName>
    </submittedName>
</protein>
<comment type="caution">
    <text evidence="1">The sequence shown here is derived from an EMBL/GenBank/DDBJ whole genome shotgun (WGS) entry which is preliminary data.</text>
</comment>
<dbReference type="EMBL" id="MNCJ02000324">
    <property type="protein sequence ID" value="KAF5792768.1"/>
    <property type="molecule type" value="Genomic_DNA"/>
</dbReference>
<evidence type="ECO:0000313" key="1">
    <source>
        <dbReference type="EMBL" id="KAF5792768.1"/>
    </source>
</evidence>
<dbReference type="SUPFAM" id="SSF46689">
    <property type="entry name" value="Homeodomain-like"/>
    <property type="match status" value="1"/>
</dbReference>